<protein>
    <submittedName>
        <fullName evidence="1">Uncharacterized protein</fullName>
    </submittedName>
</protein>
<accession>A0A2A8HM44</accession>
<dbReference type="EMBL" id="NUBY01000004">
    <property type="protein sequence ID" value="PEQ09937.1"/>
    <property type="molecule type" value="Genomic_DNA"/>
</dbReference>
<name>A0A2A8HM44_9BACI</name>
<comment type="caution">
    <text evidence="1">The sequence shown here is derived from an EMBL/GenBank/DDBJ whole genome shotgun (WGS) entry which is preliminary data.</text>
</comment>
<evidence type="ECO:0000313" key="1">
    <source>
        <dbReference type="EMBL" id="PEQ09937.1"/>
    </source>
</evidence>
<proteinExistence type="predicted"/>
<dbReference type="AlphaFoldDB" id="A0A2A8HM44"/>
<evidence type="ECO:0000313" key="2">
    <source>
        <dbReference type="Proteomes" id="UP000220841"/>
    </source>
</evidence>
<gene>
    <name evidence="1" type="ORF">CN585_01615</name>
</gene>
<dbReference type="RefSeq" id="WP_098225710.1">
    <property type="nucleotide sequence ID" value="NZ_NUBY01000004.1"/>
</dbReference>
<reference evidence="1 2" key="1">
    <citation type="submission" date="2017-09" db="EMBL/GenBank/DDBJ databases">
        <title>Large-scale bioinformatics analysis of Bacillus genomes uncovers conserved roles of natural products in bacterial physiology.</title>
        <authorList>
            <consortium name="Agbiome Team Llc"/>
            <person name="Bleich R.M."/>
            <person name="Grubbs K.J."/>
            <person name="Santa Maria K.C."/>
            <person name="Allen S.E."/>
            <person name="Farag S."/>
            <person name="Shank E.A."/>
            <person name="Bowers A."/>
        </authorList>
    </citation>
    <scope>NUCLEOTIDE SEQUENCE [LARGE SCALE GENOMIC DNA]</scope>
    <source>
        <strain evidence="1 2">AFS021349</strain>
    </source>
</reference>
<dbReference type="Proteomes" id="UP000220841">
    <property type="component" value="Unassembled WGS sequence"/>
</dbReference>
<organism evidence="1 2">
    <name type="scientific">Bacillus toyonensis</name>
    <dbReference type="NCBI Taxonomy" id="155322"/>
    <lineage>
        <taxon>Bacteria</taxon>
        <taxon>Bacillati</taxon>
        <taxon>Bacillota</taxon>
        <taxon>Bacilli</taxon>
        <taxon>Bacillales</taxon>
        <taxon>Bacillaceae</taxon>
        <taxon>Bacillus</taxon>
        <taxon>Bacillus cereus group</taxon>
    </lineage>
</organism>
<sequence>MNTKNELAACEAKKAYMKAWRAANKEKVKAAQERYWKKVAQRMSVKEGEVRYTYHRNWYQKNKNKRNEYMKEYYQKNKATKITKGE</sequence>